<reference evidence="3" key="1">
    <citation type="submission" date="2015-06" db="EMBL/GenBank/DDBJ databases">
        <authorList>
            <person name="Radhakrishnan Rajesh"/>
            <person name="Underwood Anthony"/>
            <person name="Al-Shahib Ali"/>
        </authorList>
    </citation>
    <scope>NUCLEOTIDE SEQUENCE [LARGE SCALE GENOMIC DNA]</scope>
    <source>
        <strain evidence="3">P19_London_7_VIM_2_05_10</strain>
    </source>
</reference>
<organism evidence="2 3">
    <name type="scientific">Pseudomonas aeruginosa</name>
    <dbReference type="NCBI Taxonomy" id="287"/>
    <lineage>
        <taxon>Bacteria</taxon>
        <taxon>Pseudomonadati</taxon>
        <taxon>Pseudomonadota</taxon>
        <taxon>Gammaproteobacteria</taxon>
        <taxon>Pseudomonadales</taxon>
        <taxon>Pseudomonadaceae</taxon>
        <taxon>Pseudomonas</taxon>
    </lineage>
</organism>
<evidence type="ECO:0000256" key="1">
    <source>
        <dbReference type="SAM" id="MobiDB-lite"/>
    </source>
</evidence>
<feature type="region of interest" description="Disordered" evidence="1">
    <location>
        <begin position="216"/>
        <end position="239"/>
    </location>
</feature>
<gene>
    <name evidence="2" type="ORF">PAERUG_P19_London_7_VIM_2_05_10_05583</name>
</gene>
<dbReference type="RefSeq" id="WP_003148964.1">
    <property type="nucleotide sequence ID" value="NZ_CAADND010000127.1"/>
</dbReference>
<feature type="compositionally biased region" description="Basic and acidic residues" evidence="1">
    <location>
        <begin position="216"/>
        <end position="237"/>
    </location>
</feature>
<dbReference type="Proteomes" id="UP000045039">
    <property type="component" value="Unassembled WGS sequence"/>
</dbReference>
<accession>A0A9P1VXN3</accession>
<evidence type="ECO:0000313" key="3">
    <source>
        <dbReference type="Proteomes" id="UP000045039"/>
    </source>
</evidence>
<name>A0A9P1VXN3_PSEAI</name>
<proteinExistence type="predicted"/>
<evidence type="ECO:0000313" key="2">
    <source>
        <dbReference type="EMBL" id="CRP79936.1"/>
    </source>
</evidence>
<sequence>MITTVQENAVWPPSDQPLKGKDLIEFRRRFYLDINQMEAVFGITSRKAWYASVKEKADEPLDLSAAILMRFYVAFSDLIPFTGAESAEELRNRLNVSPAAFGLLSGRQEISVRQWDEDRDPLPVVRNLQRIAGTAMTMMEGKKAINYEGEEIMAGLLKAAVAEWQARNVTPESRRQSPVNYENPFVIELLGLLPPDRLVEAIGHEPGQALRRTIKQEREKRVQGKADRHKATSDDRSSLVAKRALGDMVSTVKF</sequence>
<dbReference type="AlphaFoldDB" id="A0A9P1VXN3"/>
<comment type="caution">
    <text evidence="2">The sequence shown here is derived from an EMBL/GenBank/DDBJ whole genome shotgun (WGS) entry which is preliminary data.</text>
</comment>
<protein>
    <submittedName>
        <fullName evidence="2">Uncharacterized protein</fullName>
    </submittedName>
</protein>
<dbReference type="EMBL" id="CVVU01000245">
    <property type="protein sequence ID" value="CRP79936.1"/>
    <property type="molecule type" value="Genomic_DNA"/>
</dbReference>